<accession>A0A0F8XSK5</accession>
<name>A0A0F8XSK5_9ZZZZ</name>
<evidence type="ECO:0000313" key="1">
    <source>
        <dbReference type="EMBL" id="KKK71908.1"/>
    </source>
</evidence>
<sequence length="149" mass="16764">MPRFYYREQLPELFGLDTRCALEWEALVIGALTLARIDEEFFVGDGAAAALWLYEAASRIGIQVAIVKGAAESGEGRMVRHAWLAYYCGEKAVTFDPWNEVFGSEDGYGHRQGKIVRPKDAVPFHALPNFEGDDAEDLEEVEQSMREVF</sequence>
<dbReference type="EMBL" id="LAZR01057520">
    <property type="protein sequence ID" value="KKK71908.1"/>
    <property type="molecule type" value="Genomic_DNA"/>
</dbReference>
<gene>
    <name evidence="1" type="ORF">LCGC14_2909210</name>
</gene>
<proteinExistence type="predicted"/>
<comment type="caution">
    <text evidence="1">The sequence shown here is derived from an EMBL/GenBank/DDBJ whole genome shotgun (WGS) entry which is preliminary data.</text>
</comment>
<dbReference type="AlphaFoldDB" id="A0A0F8XSK5"/>
<protein>
    <submittedName>
        <fullName evidence="1">Uncharacterized protein</fullName>
    </submittedName>
</protein>
<organism evidence="1">
    <name type="scientific">marine sediment metagenome</name>
    <dbReference type="NCBI Taxonomy" id="412755"/>
    <lineage>
        <taxon>unclassified sequences</taxon>
        <taxon>metagenomes</taxon>
        <taxon>ecological metagenomes</taxon>
    </lineage>
</organism>
<reference evidence="1" key="1">
    <citation type="journal article" date="2015" name="Nature">
        <title>Complex archaea that bridge the gap between prokaryotes and eukaryotes.</title>
        <authorList>
            <person name="Spang A."/>
            <person name="Saw J.H."/>
            <person name="Jorgensen S.L."/>
            <person name="Zaremba-Niedzwiedzka K."/>
            <person name="Martijn J."/>
            <person name="Lind A.E."/>
            <person name="van Eijk R."/>
            <person name="Schleper C."/>
            <person name="Guy L."/>
            <person name="Ettema T.J."/>
        </authorList>
    </citation>
    <scope>NUCLEOTIDE SEQUENCE</scope>
</reference>